<evidence type="ECO:0000256" key="1">
    <source>
        <dbReference type="SAM" id="Phobius"/>
    </source>
</evidence>
<sequence length="123" mass="14204">MLLKYFALALMLTYVFVGLQILSLIVIWILYMCGKETKRKFITWLYSGLILNLVFIAIVLIGAHLLDTQTSTKFRLKVIDILGGELTKVNFWILTSTMTFTNVVLFLIKWRVKKLIKKISGKT</sequence>
<protein>
    <submittedName>
        <fullName evidence="2">Uncharacterized protein</fullName>
    </submittedName>
</protein>
<organism evidence="2 3">
    <name type="scientific">Mycoplasma crocodyli (strain ATCC 51981 / MP145)</name>
    <dbReference type="NCBI Taxonomy" id="512564"/>
    <lineage>
        <taxon>Bacteria</taxon>
        <taxon>Bacillati</taxon>
        <taxon>Mycoplasmatota</taxon>
        <taxon>Mollicutes</taxon>
        <taxon>Mycoplasmataceae</taxon>
        <taxon>Mycoplasma</taxon>
    </lineage>
</organism>
<evidence type="ECO:0000313" key="3">
    <source>
        <dbReference type="Proteomes" id="UP000001845"/>
    </source>
</evidence>
<feature type="transmembrane region" description="Helical" evidence="1">
    <location>
        <begin position="6"/>
        <end position="31"/>
    </location>
</feature>
<accession>D5E4R8</accession>
<dbReference type="HOGENOM" id="CLU_2012728_0_0_14"/>
<keyword evidence="1" id="KW-1133">Transmembrane helix</keyword>
<reference key="2">
    <citation type="submission" date="2010-03" db="EMBL/GenBank/DDBJ databases">
        <authorList>
            <person name="Ma Z."/>
            <person name="Wang X."/>
            <person name="Liu H."/>
        </authorList>
    </citation>
    <scope>NUCLEOTIDE SEQUENCE</scope>
    <source>
        <strain>MP145</strain>
    </source>
</reference>
<dbReference type="Proteomes" id="UP000001845">
    <property type="component" value="Chromosome"/>
</dbReference>
<dbReference type="EMBL" id="CP001991">
    <property type="protein sequence ID" value="ADE19555.1"/>
    <property type="molecule type" value="Genomic_DNA"/>
</dbReference>
<evidence type="ECO:0000313" key="2">
    <source>
        <dbReference type="EMBL" id="ADE19555.1"/>
    </source>
</evidence>
<keyword evidence="1" id="KW-0472">Membrane</keyword>
<keyword evidence="3" id="KW-1185">Reference proteome</keyword>
<feature type="transmembrane region" description="Helical" evidence="1">
    <location>
        <begin position="43"/>
        <end position="66"/>
    </location>
</feature>
<name>D5E4R8_MYCCM</name>
<proteinExistence type="predicted"/>
<dbReference type="RefSeq" id="WP_013054332.1">
    <property type="nucleotide sequence ID" value="NC_014014.1"/>
</dbReference>
<gene>
    <name evidence="2" type="ordered locus">MCRO_0081</name>
</gene>
<feature type="transmembrane region" description="Helical" evidence="1">
    <location>
        <begin position="89"/>
        <end position="108"/>
    </location>
</feature>
<reference evidence="2 3" key="3">
    <citation type="journal article" date="2011" name="J. Bacteriol.">
        <title>Genome sequences of Mycoplasma alligatoris A21JP2T and Mycoplasma crocodyli MP145T.</title>
        <authorList>
            <person name="Brown D.R."/>
            <person name="Farmerie W.G."/>
            <person name="May M."/>
            <person name="Benders G.A."/>
            <person name="Durkin A.S."/>
            <person name="Hlavinka K."/>
            <person name="Hostetler J."/>
            <person name="Jackson J."/>
            <person name="Johnson J."/>
            <person name="Miller R.H."/>
            <person name="Paralanov V."/>
            <person name="Radune D."/>
            <person name="Szczypinski B."/>
            <person name="Glass J.I."/>
        </authorList>
    </citation>
    <scope>NUCLEOTIDE SEQUENCE [LARGE SCALE GENOMIC DNA]</scope>
    <source>
        <strain evidence="3">ATCC 51981 / MP145</strain>
    </source>
</reference>
<keyword evidence="1" id="KW-0812">Transmembrane</keyword>
<dbReference type="KEGG" id="mcd:MCRO_0081"/>
<dbReference type="AlphaFoldDB" id="D5E4R8"/>
<reference evidence="3" key="1">
    <citation type="submission" date="2010-03" db="EMBL/GenBank/DDBJ databases">
        <title>The complete genome of Mycoplasma crocodyli MP145.</title>
        <authorList>
            <person name="Glass J.I."/>
            <person name="Durkin A.S."/>
            <person name="Hostetler J."/>
            <person name="Jackson J."/>
            <person name="Johnson J."/>
            <person name="May M.A."/>
            <person name="Paralanov V."/>
            <person name="Radune D."/>
            <person name="Szczypinski B."/>
            <person name="Brown D.R."/>
        </authorList>
    </citation>
    <scope>NUCLEOTIDE SEQUENCE [LARGE SCALE GENOMIC DNA]</scope>
    <source>
        <strain evidence="3">ATCC 51981 / MP145</strain>
    </source>
</reference>